<reference evidence="2" key="1">
    <citation type="journal article" date="2014" name="Int. J. Syst. Evol. Microbiol.">
        <title>Complete genome of a new Firmicutes species belonging to the dominant human colonic microbiota ('Ruminococcus bicirculans') reveals two chromosomes and a selective capacity to utilize plant glucans.</title>
        <authorList>
            <consortium name="NISC Comparative Sequencing Program"/>
            <person name="Wegmann U."/>
            <person name="Louis P."/>
            <person name="Goesmann A."/>
            <person name="Henrissat B."/>
            <person name="Duncan S.H."/>
            <person name="Flint H.J."/>
        </authorList>
    </citation>
    <scope>NUCLEOTIDE SEQUENCE</scope>
    <source>
        <strain evidence="2">VKM B-1499</strain>
    </source>
</reference>
<evidence type="ECO:0000313" key="3">
    <source>
        <dbReference type="Proteomes" id="UP001143509"/>
    </source>
</evidence>
<organism evidence="2 3">
    <name type="scientific">Brevundimonas intermedia</name>
    <dbReference type="NCBI Taxonomy" id="74315"/>
    <lineage>
        <taxon>Bacteria</taxon>
        <taxon>Pseudomonadati</taxon>
        <taxon>Pseudomonadota</taxon>
        <taxon>Alphaproteobacteria</taxon>
        <taxon>Caulobacterales</taxon>
        <taxon>Caulobacteraceae</taxon>
        <taxon>Brevundimonas</taxon>
    </lineage>
</organism>
<dbReference type="Pfam" id="PF04324">
    <property type="entry name" value="Fer2_BFD"/>
    <property type="match status" value="1"/>
</dbReference>
<gene>
    <name evidence="2" type="ORF">GCM10017620_14810</name>
</gene>
<dbReference type="InterPro" id="IPR007419">
    <property type="entry name" value="BFD-like_2Fe2S-bd_dom"/>
</dbReference>
<dbReference type="Proteomes" id="UP001143509">
    <property type="component" value="Unassembled WGS sequence"/>
</dbReference>
<evidence type="ECO:0000313" key="2">
    <source>
        <dbReference type="EMBL" id="GLK48508.1"/>
    </source>
</evidence>
<protein>
    <recommendedName>
        <fullName evidence="1">BFD-like [2Fe-2S]-binding domain-containing protein</fullName>
    </recommendedName>
</protein>
<reference evidence="2" key="2">
    <citation type="submission" date="2023-01" db="EMBL/GenBank/DDBJ databases">
        <authorList>
            <person name="Sun Q."/>
            <person name="Evtushenko L."/>
        </authorList>
    </citation>
    <scope>NUCLEOTIDE SEQUENCE</scope>
    <source>
        <strain evidence="2">VKM B-1499</strain>
    </source>
</reference>
<dbReference type="InterPro" id="IPR041854">
    <property type="entry name" value="BFD-like_2Fe2S-bd_dom_sf"/>
</dbReference>
<evidence type="ECO:0000259" key="1">
    <source>
        <dbReference type="Pfam" id="PF04324"/>
    </source>
</evidence>
<comment type="caution">
    <text evidence="2">The sequence shown here is derived from an EMBL/GenBank/DDBJ whole genome shotgun (WGS) entry which is preliminary data.</text>
</comment>
<proteinExistence type="predicted"/>
<accession>A0ABQ5TAY5</accession>
<dbReference type="EMBL" id="BSFD01000003">
    <property type="protein sequence ID" value="GLK48508.1"/>
    <property type="molecule type" value="Genomic_DNA"/>
</dbReference>
<feature type="domain" description="BFD-like [2Fe-2S]-binding" evidence="1">
    <location>
        <begin position="26"/>
        <end position="74"/>
    </location>
</feature>
<sequence>MRTTCNHPKDCYSEPFSVGEFEILVYVCNCNGLRQRDVAQAIEAGACRPREIFARHQCQPQCAKCVCEMRQMIQDSREAFAIAAE</sequence>
<keyword evidence="3" id="KW-1185">Reference proteome</keyword>
<dbReference type="Gene3D" id="1.10.10.1100">
    <property type="entry name" value="BFD-like [2Fe-2S]-binding domain"/>
    <property type="match status" value="1"/>
</dbReference>
<name>A0ABQ5TAY5_9CAUL</name>